<dbReference type="PANTHER" id="PTHR24056:SF508">
    <property type="entry name" value="CYCLIN-DEPENDENT KINASE 10"/>
    <property type="match status" value="1"/>
</dbReference>
<evidence type="ECO:0000256" key="1">
    <source>
        <dbReference type="ARBA" id="ARBA00004123"/>
    </source>
</evidence>
<comment type="similarity">
    <text evidence="2">Belongs to the protein kinase superfamily. CMGC Ser/Thr protein kinase family. CDC2/CDKX subfamily.</text>
</comment>
<dbReference type="InterPro" id="IPR000719">
    <property type="entry name" value="Prot_kinase_dom"/>
</dbReference>
<comment type="subcellular location">
    <subcellularLocation>
        <location evidence="1">Nucleus</location>
    </subcellularLocation>
</comment>
<evidence type="ECO:0000256" key="13">
    <source>
        <dbReference type="RuleBase" id="RU000304"/>
    </source>
</evidence>
<dbReference type="Pfam" id="PF00069">
    <property type="entry name" value="Pkinase"/>
    <property type="match status" value="1"/>
</dbReference>
<evidence type="ECO:0000256" key="6">
    <source>
        <dbReference type="ARBA" id="ARBA00022741"/>
    </source>
</evidence>
<dbReference type="GO" id="GO:0007346">
    <property type="term" value="P:regulation of mitotic cell cycle"/>
    <property type="evidence" value="ECO:0007669"/>
    <property type="project" value="TreeGrafter"/>
</dbReference>
<dbReference type="InterPro" id="IPR017441">
    <property type="entry name" value="Protein_kinase_ATP_BS"/>
</dbReference>
<keyword evidence="6 12" id="KW-0547">Nucleotide-binding</keyword>
<evidence type="ECO:0000259" key="14">
    <source>
        <dbReference type="PROSITE" id="PS50011"/>
    </source>
</evidence>
<evidence type="ECO:0000256" key="7">
    <source>
        <dbReference type="ARBA" id="ARBA00022777"/>
    </source>
</evidence>
<dbReference type="InterPro" id="IPR008271">
    <property type="entry name" value="Ser/Thr_kinase_AS"/>
</dbReference>
<evidence type="ECO:0000256" key="8">
    <source>
        <dbReference type="ARBA" id="ARBA00022840"/>
    </source>
</evidence>
<sequence>MDTTTHVDYIDFTGQPVSIPNDGFLGACPDVNDYEKIGRVGEGTYGIVYRARHKRSQKLVALKRMRVSSDKETRGLPLSSFREIALLKQLRHRNIVNVIEIAVGHSVDSIFMVMDCCECDLGTLLDNMAHPFTEAEVKSMVQQLLCGLEYCHNHFVIHRDLKLPNMLLTKSGELKIADFGLARLFHEPRRPMTPQVATLWYRAPELILGSTDYAAAIDMWSVGCILGELLIHRPFLPGNSEQEQMQLICDMIGAPNERIWPGFSSLPLARSIKFSENRYNNLKLAVRNVSANTVMLLNALLTYDPRRRISVQRALDHAYFFELPAAVRPVIR</sequence>
<evidence type="ECO:0000256" key="5">
    <source>
        <dbReference type="ARBA" id="ARBA00022679"/>
    </source>
</evidence>
<reference evidence="15" key="1">
    <citation type="submission" date="2022-07" db="EMBL/GenBank/DDBJ databases">
        <title>Phylogenomic reconstructions and comparative analyses of Kickxellomycotina fungi.</title>
        <authorList>
            <person name="Reynolds N.K."/>
            <person name="Stajich J.E."/>
            <person name="Barry K."/>
            <person name="Grigoriev I.V."/>
            <person name="Crous P."/>
            <person name="Smith M.E."/>
        </authorList>
    </citation>
    <scope>NUCLEOTIDE SEQUENCE</scope>
    <source>
        <strain evidence="15">NBRC 32514</strain>
    </source>
</reference>
<keyword evidence="7" id="KW-0418">Kinase</keyword>
<proteinExistence type="inferred from homology"/>
<evidence type="ECO:0000256" key="3">
    <source>
        <dbReference type="ARBA" id="ARBA00012425"/>
    </source>
</evidence>
<keyword evidence="16" id="KW-1185">Reference proteome</keyword>
<keyword evidence="8 12" id="KW-0067">ATP-binding</keyword>
<dbReference type="GO" id="GO:0005634">
    <property type="term" value="C:nucleus"/>
    <property type="evidence" value="ECO:0007669"/>
    <property type="project" value="UniProtKB-SubCell"/>
</dbReference>
<comment type="caution">
    <text evidence="15">The sequence shown here is derived from an EMBL/GenBank/DDBJ whole genome shotgun (WGS) entry which is preliminary data.</text>
</comment>
<dbReference type="EMBL" id="JANBOJ010000013">
    <property type="protein sequence ID" value="KAJ1725059.1"/>
    <property type="molecule type" value="Genomic_DNA"/>
</dbReference>
<dbReference type="GO" id="GO:0005524">
    <property type="term" value="F:ATP binding"/>
    <property type="evidence" value="ECO:0007669"/>
    <property type="project" value="UniProtKB-UniRule"/>
</dbReference>
<dbReference type="Gene3D" id="3.30.200.20">
    <property type="entry name" value="Phosphorylase Kinase, domain 1"/>
    <property type="match status" value="1"/>
</dbReference>
<dbReference type="PROSITE" id="PS50011">
    <property type="entry name" value="PROTEIN_KINASE_DOM"/>
    <property type="match status" value="1"/>
</dbReference>
<evidence type="ECO:0000256" key="4">
    <source>
        <dbReference type="ARBA" id="ARBA00022527"/>
    </source>
</evidence>
<dbReference type="Gene3D" id="1.10.510.10">
    <property type="entry name" value="Transferase(Phosphotransferase) domain 1"/>
    <property type="match status" value="1"/>
</dbReference>
<evidence type="ECO:0000256" key="10">
    <source>
        <dbReference type="ARBA" id="ARBA00047811"/>
    </source>
</evidence>
<organism evidence="15 16">
    <name type="scientific">Coemansia erecta</name>
    <dbReference type="NCBI Taxonomy" id="147472"/>
    <lineage>
        <taxon>Eukaryota</taxon>
        <taxon>Fungi</taxon>
        <taxon>Fungi incertae sedis</taxon>
        <taxon>Zoopagomycota</taxon>
        <taxon>Kickxellomycotina</taxon>
        <taxon>Kickxellomycetes</taxon>
        <taxon>Kickxellales</taxon>
        <taxon>Kickxellaceae</taxon>
        <taxon>Coemansia</taxon>
    </lineage>
</organism>
<dbReference type="PROSITE" id="PS00108">
    <property type="entry name" value="PROTEIN_KINASE_ST"/>
    <property type="match status" value="1"/>
</dbReference>
<dbReference type="Proteomes" id="UP001149813">
    <property type="component" value="Unassembled WGS sequence"/>
</dbReference>
<dbReference type="InterPro" id="IPR050108">
    <property type="entry name" value="CDK"/>
</dbReference>
<evidence type="ECO:0000256" key="11">
    <source>
        <dbReference type="ARBA" id="ARBA00048367"/>
    </source>
</evidence>
<dbReference type="SUPFAM" id="SSF56112">
    <property type="entry name" value="Protein kinase-like (PK-like)"/>
    <property type="match status" value="1"/>
</dbReference>
<keyword evidence="5" id="KW-0808">Transferase</keyword>
<feature type="domain" description="Protein kinase" evidence="14">
    <location>
        <begin position="34"/>
        <end position="320"/>
    </location>
</feature>
<accession>A0A9W7Y6Y2</accession>
<dbReference type="SMART" id="SM00220">
    <property type="entry name" value="S_TKc"/>
    <property type="match status" value="1"/>
</dbReference>
<dbReference type="PROSITE" id="PS00107">
    <property type="entry name" value="PROTEIN_KINASE_ATP"/>
    <property type="match status" value="1"/>
</dbReference>
<gene>
    <name evidence="15" type="ORF">LPJ53_000710</name>
</gene>
<dbReference type="GO" id="GO:0004693">
    <property type="term" value="F:cyclin-dependent protein serine/threonine kinase activity"/>
    <property type="evidence" value="ECO:0007669"/>
    <property type="project" value="UniProtKB-EC"/>
</dbReference>
<evidence type="ECO:0000313" key="16">
    <source>
        <dbReference type="Proteomes" id="UP001149813"/>
    </source>
</evidence>
<evidence type="ECO:0000256" key="2">
    <source>
        <dbReference type="ARBA" id="ARBA00006485"/>
    </source>
</evidence>
<feature type="binding site" evidence="12">
    <location>
        <position position="63"/>
    </location>
    <ligand>
        <name>ATP</name>
        <dbReference type="ChEBI" id="CHEBI:30616"/>
    </ligand>
</feature>
<evidence type="ECO:0000256" key="12">
    <source>
        <dbReference type="PROSITE-ProRule" id="PRU10141"/>
    </source>
</evidence>
<protein>
    <recommendedName>
        <fullName evidence="3">cyclin-dependent kinase</fullName>
        <ecNumber evidence="3">2.7.11.22</ecNumber>
    </recommendedName>
</protein>
<dbReference type="AlphaFoldDB" id="A0A9W7Y6Y2"/>
<keyword evidence="4 13" id="KW-0723">Serine/threonine-protein kinase</keyword>
<comment type="catalytic activity">
    <reaction evidence="11">
        <text>L-seryl-[protein] + ATP = O-phospho-L-seryl-[protein] + ADP + H(+)</text>
        <dbReference type="Rhea" id="RHEA:17989"/>
        <dbReference type="Rhea" id="RHEA-COMP:9863"/>
        <dbReference type="Rhea" id="RHEA-COMP:11604"/>
        <dbReference type="ChEBI" id="CHEBI:15378"/>
        <dbReference type="ChEBI" id="CHEBI:29999"/>
        <dbReference type="ChEBI" id="CHEBI:30616"/>
        <dbReference type="ChEBI" id="CHEBI:83421"/>
        <dbReference type="ChEBI" id="CHEBI:456216"/>
        <dbReference type="EC" id="2.7.11.22"/>
    </reaction>
</comment>
<dbReference type="PANTHER" id="PTHR24056">
    <property type="entry name" value="CELL DIVISION PROTEIN KINASE"/>
    <property type="match status" value="1"/>
</dbReference>
<evidence type="ECO:0000313" key="15">
    <source>
        <dbReference type="EMBL" id="KAJ1725059.1"/>
    </source>
</evidence>
<name>A0A9W7Y6Y2_9FUNG</name>
<dbReference type="EC" id="2.7.11.22" evidence="3"/>
<comment type="catalytic activity">
    <reaction evidence="10">
        <text>L-threonyl-[protein] + ATP = O-phospho-L-threonyl-[protein] + ADP + H(+)</text>
        <dbReference type="Rhea" id="RHEA:46608"/>
        <dbReference type="Rhea" id="RHEA-COMP:11060"/>
        <dbReference type="Rhea" id="RHEA-COMP:11605"/>
        <dbReference type="ChEBI" id="CHEBI:15378"/>
        <dbReference type="ChEBI" id="CHEBI:30013"/>
        <dbReference type="ChEBI" id="CHEBI:30616"/>
        <dbReference type="ChEBI" id="CHEBI:61977"/>
        <dbReference type="ChEBI" id="CHEBI:456216"/>
        <dbReference type="EC" id="2.7.11.22"/>
    </reaction>
</comment>
<evidence type="ECO:0000256" key="9">
    <source>
        <dbReference type="ARBA" id="ARBA00023242"/>
    </source>
</evidence>
<dbReference type="InterPro" id="IPR011009">
    <property type="entry name" value="Kinase-like_dom_sf"/>
</dbReference>
<dbReference type="OrthoDB" id="1732493at2759"/>
<keyword evidence="9" id="KW-0539">Nucleus</keyword>
<dbReference type="FunFam" id="3.30.200.20:FF:000124">
    <property type="entry name" value="Cyclin-dependent kinase 4"/>
    <property type="match status" value="1"/>
</dbReference>
<dbReference type="FunFam" id="1.10.510.10:FF:000624">
    <property type="entry name" value="Mitogen-activated protein kinase"/>
    <property type="match status" value="1"/>
</dbReference>